<feature type="non-terminal residue" evidence="1">
    <location>
        <position position="198"/>
    </location>
</feature>
<proteinExistence type="predicted"/>
<reference evidence="1 2" key="1">
    <citation type="journal article" date="2023" name="Sci. Data">
        <title>Genome assembly of the Korean intertidal mud-creeper Batillaria attramentaria.</title>
        <authorList>
            <person name="Patra A.K."/>
            <person name="Ho P.T."/>
            <person name="Jun S."/>
            <person name="Lee S.J."/>
            <person name="Kim Y."/>
            <person name="Won Y.J."/>
        </authorList>
    </citation>
    <scope>NUCLEOTIDE SEQUENCE [LARGE SCALE GENOMIC DNA]</scope>
    <source>
        <strain evidence="1">Wonlab-2016</strain>
    </source>
</reference>
<accession>A0ABD0KR67</accession>
<evidence type="ECO:0000313" key="2">
    <source>
        <dbReference type="Proteomes" id="UP001519460"/>
    </source>
</evidence>
<sequence>MVSAIGEVRGQTDCSAEVGNCFLTWQAQTNNGQAPPGDTCQASNTFLTCAIQALQSQAVPCDPFTDADIVNSLLGFVNAFSAPAGPCTFPQANHPALNLTPCKQALLVCRGILFQDVASPAQHCDALDNFISCTEQNLAACSSSVRSEASAYAANEDRRMDTFPTFCTGRMLIGSQLVPNGIVPMLAHSAYHVMRVLA</sequence>
<name>A0ABD0KR67_9CAEN</name>
<gene>
    <name evidence="1" type="ORF">BaRGS_00019347</name>
</gene>
<dbReference type="AlphaFoldDB" id="A0ABD0KR67"/>
<keyword evidence="2" id="KW-1185">Reference proteome</keyword>
<comment type="caution">
    <text evidence="1">The sequence shown here is derived from an EMBL/GenBank/DDBJ whole genome shotgun (WGS) entry which is preliminary data.</text>
</comment>
<dbReference type="Proteomes" id="UP001519460">
    <property type="component" value="Unassembled WGS sequence"/>
</dbReference>
<organism evidence="1 2">
    <name type="scientific">Batillaria attramentaria</name>
    <dbReference type="NCBI Taxonomy" id="370345"/>
    <lineage>
        <taxon>Eukaryota</taxon>
        <taxon>Metazoa</taxon>
        <taxon>Spiralia</taxon>
        <taxon>Lophotrochozoa</taxon>
        <taxon>Mollusca</taxon>
        <taxon>Gastropoda</taxon>
        <taxon>Caenogastropoda</taxon>
        <taxon>Sorbeoconcha</taxon>
        <taxon>Cerithioidea</taxon>
        <taxon>Batillariidae</taxon>
        <taxon>Batillaria</taxon>
    </lineage>
</organism>
<dbReference type="EMBL" id="JACVVK020000138">
    <property type="protein sequence ID" value="KAK7489403.1"/>
    <property type="molecule type" value="Genomic_DNA"/>
</dbReference>
<evidence type="ECO:0000313" key="1">
    <source>
        <dbReference type="EMBL" id="KAK7489403.1"/>
    </source>
</evidence>
<protein>
    <submittedName>
        <fullName evidence="1">Uncharacterized protein</fullName>
    </submittedName>
</protein>